<dbReference type="RefSeq" id="WP_216563106.1">
    <property type="nucleotide sequence ID" value="NZ_JAHLOH010000057.1"/>
</dbReference>
<evidence type="ECO:0000313" key="3">
    <source>
        <dbReference type="Proteomes" id="UP001524478"/>
    </source>
</evidence>
<protein>
    <submittedName>
        <fullName evidence="2">Uncharacterized protein</fullName>
    </submittedName>
</protein>
<sequence length="230" mass="27475">MNILITGNFNKLKMDRTLWYTINYEELEKLNEKDKEKEVDIKNEAEDREKNEPVNNSEQEEALTKEENENQLETLGNDKSAKCPYQYQRFLQRFQINQSIEDKENEKDGHIDIQSQQINYYKEIINNCEVDYIDERYKDAVIHAIKLLFLDAESKNRIKIGENIIPTEIVRNDFKRLNFFIIEHALYKFKEASKEIKIKNTVAYLKTCIYNSIHQMNLDTDSELRYEGLI</sequence>
<feature type="region of interest" description="Disordered" evidence="1">
    <location>
        <begin position="32"/>
        <end position="70"/>
    </location>
</feature>
<evidence type="ECO:0000313" key="2">
    <source>
        <dbReference type="EMBL" id="MCQ4925764.1"/>
    </source>
</evidence>
<keyword evidence="3" id="KW-1185">Reference proteome</keyword>
<reference evidence="2 3" key="1">
    <citation type="submission" date="2022-06" db="EMBL/GenBank/DDBJ databases">
        <title>Isolation of gut microbiota from human fecal samples.</title>
        <authorList>
            <person name="Pamer E.G."/>
            <person name="Barat B."/>
            <person name="Waligurski E."/>
            <person name="Medina S."/>
            <person name="Paddock L."/>
            <person name="Mostad J."/>
        </authorList>
    </citation>
    <scope>NUCLEOTIDE SEQUENCE [LARGE SCALE GENOMIC DNA]</scope>
    <source>
        <strain evidence="2 3">DFI.7.95</strain>
    </source>
</reference>
<proteinExistence type="predicted"/>
<dbReference type="EMBL" id="JANGAC010000030">
    <property type="protein sequence ID" value="MCQ4925764.1"/>
    <property type="molecule type" value="Genomic_DNA"/>
</dbReference>
<organism evidence="2 3">
    <name type="scientific">Tissierella carlieri</name>
    <dbReference type="NCBI Taxonomy" id="689904"/>
    <lineage>
        <taxon>Bacteria</taxon>
        <taxon>Bacillati</taxon>
        <taxon>Bacillota</taxon>
        <taxon>Tissierellia</taxon>
        <taxon>Tissierellales</taxon>
        <taxon>Tissierellaceae</taxon>
        <taxon>Tissierella</taxon>
    </lineage>
</organism>
<dbReference type="Proteomes" id="UP001524478">
    <property type="component" value="Unassembled WGS sequence"/>
</dbReference>
<gene>
    <name evidence="2" type="ORF">NE686_21915</name>
</gene>
<comment type="caution">
    <text evidence="2">The sequence shown here is derived from an EMBL/GenBank/DDBJ whole genome shotgun (WGS) entry which is preliminary data.</text>
</comment>
<feature type="compositionally biased region" description="Basic and acidic residues" evidence="1">
    <location>
        <begin position="32"/>
        <end position="52"/>
    </location>
</feature>
<accession>A0ABT1SGZ6</accession>
<evidence type="ECO:0000256" key="1">
    <source>
        <dbReference type="SAM" id="MobiDB-lite"/>
    </source>
</evidence>
<name>A0ABT1SGZ6_9FIRM</name>